<sequence>MDPRRPTLIFLPPEIMENKPSNKPLLATDGSSTESDSNSAKSEDTKRPALSIPSNIPPVVLDKIKSQDNPFPIDYYNLSLDPKVEEIIQGAFPSSIFTGRWTYNNLPQFGDIPHPFAPILTQGPSSANKESDKGAVQRDLPCCFHQKYV</sequence>
<name>A0A2T3YXA7_TRIA4</name>
<evidence type="ECO:0000256" key="1">
    <source>
        <dbReference type="SAM" id="MobiDB-lite"/>
    </source>
</evidence>
<protein>
    <submittedName>
        <fullName evidence="2">Uncharacterized protein</fullName>
    </submittedName>
</protein>
<feature type="compositionally biased region" description="Polar residues" evidence="1">
    <location>
        <begin position="29"/>
        <end position="40"/>
    </location>
</feature>
<evidence type="ECO:0000313" key="3">
    <source>
        <dbReference type="Proteomes" id="UP000240493"/>
    </source>
</evidence>
<dbReference type="EMBL" id="KZ679268">
    <property type="protein sequence ID" value="PTB37154.1"/>
    <property type="molecule type" value="Genomic_DNA"/>
</dbReference>
<accession>A0A2T3YXA7</accession>
<gene>
    <name evidence="2" type="ORF">M441DRAFT_61176</name>
</gene>
<feature type="region of interest" description="Disordered" evidence="1">
    <location>
        <begin position="1"/>
        <end position="54"/>
    </location>
</feature>
<dbReference type="Proteomes" id="UP000240493">
    <property type="component" value="Unassembled WGS sequence"/>
</dbReference>
<dbReference type="AlphaFoldDB" id="A0A2T3YXA7"/>
<proteinExistence type="predicted"/>
<organism evidence="2 3">
    <name type="scientific">Trichoderma asperellum (strain ATCC 204424 / CBS 433.97 / NBRC 101777)</name>
    <dbReference type="NCBI Taxonomy" id="1042311"/>
    <lineage>
        <taxon>Eukaryota</taxon>
        <taxon>Fungi</taxon>
        <taxon>Dikarya</taxon>
        <taxon>Ascomycota</taxon>
        <taxon>Pezizomycotina</taxon>
        <taxon>Sordariomycetes</taxon>
        <taxon>Hypocreomycetidae</taxon>
        <taxon>Hypocreales</taxon>
        <taxon>Hypocreaceae</taxon>
        <taxon>Trichoderma</taxon>
    </lineage>
</organism>
<evidence type="ECO:0000313" key="2">
    <source>
        <dbReference type="EMBL" id="PTB37154.1"/>
    </source>
</evidence>
<reference evidence="2 3" key="1">
    <citation type="submission" date="2016-07" db="EMBL/GenBank/DDBJ databases">
        <title>Multiple horizontal gene transfer events from other fungi enriched the ability of initially mycotrophic Trichoderma (Ascomycota) to feed on dead plant biomass.</title>
        <authorList>
            <consortium name="DOE Joint Genome Institute"/>
            <person name="Aerts A."/>
            <person name="Atanasova L."/>
            <person name="Chenthamara K."/>
            <person name="Zhang J."/>
            <person name="Grujic M."/>
            <person name="Henrissat B."/>
            <person name="Kuo A."/>
            <person name="Salamov A."/>
            <person name="Lipzen A."/>
            <person name="Labutti K."/>
            <person name="Barry K."/>
            <person name="Miao Y."/>
            <person name="Rahimi M.J."/>
            <person name="Shen Q."/>
            <person name="Grigoriev I.V."/>
            <person name="Kubicek C.P."/>
            <person name="Druzhinina I.S."/>
        </authorList>
    </citation>
    <scope>NUCLEOTIDE SEQUENCE [LARGE SCALE GENOMIC DNA]</scope>
    <source>
        <strain evidence="2 3">CBS 433.97</strain>
    </source>
</reference>
<keyword evidence="3" id="KW-1185">Reference proteome</keyword>